<proteinExistence type="predicted"/>
<reference evidence="2 3" key="1">
    <citation type="journal article" date="2009" name="Science">
        <title>Green evolution and dynamic adaptations revealed by genomes of the marine picoeukaryotes Micromonas.</title>
        <authorList>
            <person name="Worden A.Z."/>
            <person name="Lee J.H."/>
            <person name="Mock T."/>
            <person name="Rouze P."/>
            <person name="Simmons M.P."/>
            <person name="Aerts A.L."/>
            <person name="Allen A.E."/>
            <person name="Cuvelier M.L."/>
            <person name="Derelle E."/>
            <person name="Everett M.V."/>
            <person name="Foulon E."/>
            <person name="Grimwood J."/>
            <person name="Gundlach H."/>
            <person name="Henrissat B."/>
            <person name="Napoli C."/>
            <person name="McDonald S.M."/>
            <person name="Parker M.S."/>
            <person name="Rombauts S."/>
            <person name="Salamov A."/>
            <person name="Von Dassow P."/>
            <person name="Badger J.H."/>
            <person name="Coutinho P.M."/>
            <person name="Demir E."/>
            <person name="Dubchak I."/>
            <person name="Gentemann C."/>
            <person name="Eikrem W."/>
            <person name="Gready J.E."/>
            <person name="John U."/>
            <person name="Lanier W."/>
            <person name="Lindquist E.A."/>
            <person name="Lucas S."/>
            <person name="Mayer K.F."/>
            <person name="Moreau H."/>
            <person name="Not F."/>
            <person name="Otillar R."/>
            <person name="Panaud O."/>
            <person name="Pangilinan J."/>
            <person name="Paulsen I."/>
            <person name="Piegu B."/>
            <person name="Poliakov A."/>
            <person name="Robbens S."/>
            <person name="Schmutz J."/>
            <person name="Toulza E."/>
            <person name="Wyss T."/>
            <person name="Zelensky A."/>
            <person name="Zhou K."/>
            <person name="Armbrust E.V."/>
            <person name="Bhattacharya D."/>
            <person name="Goodenough U.W."/>
            <person name="Van de Peer Y."/>
            <person name="Grigoriev I.V."/>
        </authorList>
    </citation>
    <scope>NUCLEOTIDE SEQUENCE [LARGE SCALE GENOMIC DNA]</scope>
    <source>
        <strain evidence="2 3">CCMP1545</strain>
    </source>
</reference>
<evidence type="ECO:0000313" key="3">
    <source>
        <dbReference type="Proteomes" id="UP000001876"/>
    </source>
</evidence>
<protein>
    <submittedName>
        <fullName evidence="2">Predicted protein</fullName>
    </submittedName>
</protein>
<dbReference type="KEGG" id="mpp:MICPUCDRAFT_52232"/>
<dbReference type="GeneID" id="9688083"/>
<sequence length="276" mass="29709">MTTAASSSPRAIVAAAARSTTATSRDVASRRARPRAAPRLSRSSDAGAVAARASSPSSSSSSSSLTSWPGGGSGVVTNPPDHAVVLASLRARWDASPWDLATRWVVTNDLWDHERARCGLSTEWRLGWTNTKSYVGITYMWGAGDDEPSLGEIFLSKYLMLDPSFDNALGCLRHEIAHAIVGPSDPGHGAAWRNVCEAVECDEAWATDTTKAFYDRPLVVLGWSAHDAKEIAAGTYVVRGLEGKSTLPPEKFERNVWDKVTGERTTYVAEDGVRVM</sequence>
<dbReference type="Proteomes" id="UP000001876">
    <property type="component" value="Unassembled WGS sequence"/>
</dbReference>
<dbReference type="RefSeq" id="XP_003062401.1">
    <property type="nucleotide sequence ID" value="XM_003062355.1"/>
</dbReference>
<feature type="compositionally biased region" description="Low complexity" evidence="1">
    <location>
        <begin position="1"/>
        <end position="26"/>
    </location>
</feature>
<accession>C1N3M8</accession>
<evidence type="ECO:0000256" key="1">
    <source>
        <dbReference type="SAM" id="MobiDB-lite"/>
    </source>
</evidence>
<gene>
    <name evidence="2" type="ORF">MICPUCDRAFT_52232</name>
</gene>
<dbReference type="AlphaFoldDB" id="C1N3M8"/>
<keyword evidence="3" id="KW-1185">Reference proteome</keyword>
<name>C1N3M8_MICPC</name>
<dbReference type="OrthoDB" id="497596at2759"/>
<evidence type="ECO:0000313" key="2">
    <source>
        <dbReference type="EMBL" id="EEH53220.1"/>
    </source>
</evidence>
<dbReference type="OMA" id="LMWAKCD"/>
<feature type="compositionally biased region" description="Low complexity" evidence="1">
    <location>
        <begin position="37"/>
        <end position="68"/>
    </location>
</feature>
<feature type="region of interest" description="Disordered" evidence="1">
    <location>
        <begin position="1"/>
        <end position="74"/>
    </location>
</feature>
<organism evidence="3">
    <name type="scientific">Micromonas pusilla (strain CCMP1545)</name>
    <name type="common">Picoplanktonic green alga</name>
    <dbReference type="NCBI Taxonomy" id="564608"/>
    <lineage>
        <taxon>Eukaryota</taxon>
        <taxon>Viridiplantae</taxon>
        <taxon>Chlorophyta</taxon>
        <taxon>Mamiellophyceae</taxon>
        <taxon>Mamiellales</taxon>
        <taxon>Mamiellaceae</taxon>
        <taxon>Micromonas</taxon>
    </lineage>
</organism>
<dbReference type="EMBL" id="GG663746">
    <property type="protein sequence ID" value="EEH53220.1"/>
    <property type="molecule type" value="Genomic_DNA"/>
</dbReference>